<accession>A0A1Y2FCJ4</accession>
<reference evidence="4 5" key="1">
    <citation type="submission" date="2016-08" db="EMBL/GenBank/DDBJ databases">
        <title>A Parts List for Fungal Cellulosomes Revealed by Comparative Genomics.</title>
        <authorList>
            <consortium name="DOE Joint Genome Institute"/>
            <person name="Haitjema C.H."/>
            <person name="Gilmore S.P."/>
            <person name="Henske J.K."/>
            <person name="Solomon K.V."/>
            <person name="De Groot R."/>
            <person name="Kuo A."/>
            <person name="Mondo S.J."/>
            <person name="Salamov A.A."/>
            <person name="Labutti K."/>
            <person name="Zhao Z."/>
            <person name="Chiniquy J."/>
            <person name="Barry K."/>
            <person name="Brewer H.M."/>
            <person name="Purvine S.O."/>
            <person name="Wright A.T."/>
            <person name="Boxma B."/>
            <person name="Van Alen T."/>
            <person name="Hackstein J.H."/>
            <person name="Baker S.E."/>
            <person name="Grigoriev I.V."/>
            <person name="O'Malley M.A."/>
        </authorList>
    </citation>
    <scope>NUCLEOTIDE SEQUENCE [LARGE SCALE GENOMIC DNA]</scope>
    <source>
        <strain evidence="4 5">G1</strain>
    </source>
</reference>
<name>A0A1Y2FCJ4_9FUNG</name>
<dbReference type="CDD" id="cd22191">
    <property type="entry name" value="DPBB_RlpA_EXP_N-like"/>
    <property type="match status" value="1"/>
</dbReference>
<feature type="signal peptide" evidence="2">
    <location>
        <begin position="1"/>
        <end position="18"/>
    </location>
</feature>
<dbReference type="AlphaFoldDB" id="A0A1Y2FCJ4"/>
<keyword evidence="5" id="KW-1185">Reference proteome</keyword>
<sequence length="129" mass="13735">MKFSTLSLLASGISAVFAMSGSGRMTFYGNAGECPSERAIPSCGLVDFDTQYYVAMNHEQYDSTLSNYANPNSAAVCNTCIKVTYNGRSVIGKVIDKCPSCAAGAIDVSLPLFRKLADPDLGVVNVSWE</sequence>
<evidence type="ECO:0000256" key="2">
    <source>
        <dbReference type="SAM" id="SignalP"/>
    </source>
</evidence>
<comment type="caution">
    <text evidence="4">The sequence shown here is derived from an EMBL/GenBank/DDBJ whole genome shotgun (WGS) entry which is preliminary data.</text>
</comment>
<evidence type="ECO:0000259" key="3">
    <source>
        <dbReference type="Pfam" id="PF03330"/>
    </source>
</evidence>
<dbReference type="EMBL" id="MCOG01000010">
    <property type="protein sequence ID" value="ORY81648.1"/>
    <property type="molecule type" value="Genomic_DNA"/>
</dbReference>
<dbReference type="STRING" id="1754190.A0A1Y2FCJ4"/>
<dbReference type="PANTHER" id="PTHR31836">
    <property type="match status" value="1"/>
</dbReference>
<dbReference type="InterPro" id="IPR036908">
    <property type="entry name" value="RlpA-like_sf"/>
</dbReference>
<evidence type="ECO:0000256" key="1">
    <source>
        <dbReference type="ARBA" id="ARBA00022729"/>
    </source>
</evidence>
<feature type="non-terminal residue" evidence="4">
    <location>
        <position position="129"/>
    </location>
</feature>
<proteinExistence type="predicted"/>
<dbReference type="Pfam" id="PF03330">
    <property type="entry name" value="DPBB_1"/>
    <property type="match status" value="1"/>
</dbReference>
<evidence type="ECO:0000313" key="4">
    <source>
        <dbReference type="EMBL" id="ORY81648.1"/>
    </source>
</evidence>
<gene>
    <name evidence="4" type="ORF">LY90DRAFT_619207</name>
</gene>
<keyword evidence="1 2" id="KW-0732">Signal</keyword>
<evidence type="ECO:0000313" key="5">
    <source>
        <dbReference type="Proteomes" id="UP000193920"/>
    </source>
</evidence>
<dbReference type="Gene3D" id="2.40.40.10">
    <property type="entry name" value="RlpA-like domain"/>
    <property type="match status" value="1"/>
</dbReference>
<feature type="domain" description="RlpA-like protein double-psi beta-barrel" evidence="3">
    <location>
        <begin position="74"/>
        <end position="127"/>
    </location>
</feature>
<dbReference type="SUPFAM" id="SSF50685">
    <property type="entry name" value="Barwin-like endoglucanases"/>
    <property type="match status" value="1"/>
</dbReference>
<dbReference type="OrthoDB" id="623670at2759"/>
<dbReference type="InterPro" id="IPR051477">
    <property type="entry name" value="Expansin_CellWall"/>
</dbReference>
<protein>
    <recommendedName>
        <fullName evidence="3">RlpA-like protein double-psi beta-barrel domain-containing protein</fullName>
    </recommendedName>
</protein>
<feature type="chain" id="PRO_5013096086" description="RlpA-like protein double-psi beta-barrel domain-containing protein" evidence="2">
    <location>
        <begin position="19"/>
        <end position="129"/>
    </location>
</feature>
<dbReference type="Proteomes" id="UP000193920">
    <property type="component" value="Unassembled WGS sequence"/>
</dbReference>
<organism evidence="4 5">
    <name type="scientific">Neocallimastix californiae</name>
    <dbReference type="NCBI Taxonomy" id="1754190"/>
    <lineage>
        <taxon>Eukaryota</taxon>
        <taxon>Fungi</taxon>
        <taxon>Fungi incertae sedis</taxon>
        <taxon>Chytridiomycota</taxon>
        <taxon>Chytridiomycota incertae sedis</taxon>
        <taxon>Neocallimastigomycetes</taxon>
        <taxon>Neocallimastigales</taxon>
        <taxon>Neocallimastigaceae</taxon>
        <taxon>Neocallimastix</taxon>
    </lineage>
</organism>
<dbReference type="PANTHER" id="PTHR31836:SF28">
    <property type="entry name" value="SRCR DOMAIN-CONTAINING PROTEIN-RELATED"/>
    <property type="match status" value="1"/>
</dbReference>
<dbReference type="InterPro" id="IPR009009">
    <property type="entry name" value="RlpA-like_DPBB"/>
</dbReference>